<feature type="compositionally biased region" description="Low complexity" evidence="1">
    <location>
        <begin position="77"/>
        <end position="99"/>
    </location>
</feature>
<sequence length="99" mass="10338">MTALAVARYLLADAVRSQRVLLPVVLQVAVLAVLFGGDPGRLPEPWGASVLTLYPVAAWLALTYWHTSPPGRRARPSGCSAHGRGSGASAGPCSSGRSW</sequence>
<accession>A0ABP8WXM6</accession>
<keyword evidence="4" id="KW-1185">Reference proteome</keyword>
<protein>
    <submittedName>
        <fullName evidence="3">Uncharacterized protein</fullName>
    </submittedName>
</protein>
<evidence type="ECO:0000256" key="1">
    <source>
        <dbReference type="SAM" id="MobiDB-lite"/>
    </source>
</evidence>
<evidence type="ECO:0000313" key="3">
    <source>
        <dbReference type="EMBL" id="GAA4696388.1"/>
    </source>
</evidence>
<evidence type="ECO:0000313" key="4">
    <source>
        <dbReference type="Proteomes" id="UP001500325"/>
    </source>
</evidence>
<keyword evidence="2" id="KW-0812">Transmembrane</keyword>
<organism evidence="3 4">
    <name type="scientific">Pseudonocardia yuanmonensis</name>
    <dbReference type="NCBI Taxonomy" id="1095914"/>
    <lineage>
        <taxon>Bacteria</taxon>
        <taxon>Bacillati</taxon>
        <taxon>Actinomycetota</taxon>
        <taxon>Actinomycetes</taxon>
        <taxon>Pseudonocardiales</taxon>
        <taxon>Pseudonocardiaceae</taxon>
        <taxon>Pseudonocardia</taxon>
    </lineage>
</organism>
<dbReference type="Proteomes" id="UP001500325">
    <property type="component" value="Unassembled WGS sequence"/>
</dbReference>
<gene>
    <name evidence="3" type="ORF">GCM10023215_38020</name>
</gene>
<evidence type="ECO:0000256" key="2">
    <source>
        <dbReference type="SAM" id="Phobius"/>
    </source>
</evidence>
<reference evidence="4" key="1">
    <citation type="journal article" date="2019" name="Int. J. Syst. Evol. Microbiol.">
        <title>The Global Catalogue of Microorganisms (GCM) 10K type strain sequencing project: providing services to taxonomists for standard genome sequencing and annotation.</title>
        <authorList>
            <consortium name="The Broad Institute Genomics Platform"/>
            <consortium name="The Broad Institute Genome Sequencing Center for Infectious Disease"/>
            <person name="Wu L."/>
            <person name="Ma J."/>
        </authorList>
    </citation>
    <scope>NUCLEOTIDE SEQUENCE [LARGE SCALE GENOMIC DNA]</scope>
    <source>
        <strain evidence="4">JCM 18055</strain>
    </source>
</reference>
<keyword evidence="2" id="KW-0472">Membrane</keyword>
<proteinExistence type="predicted"/>
<feature type="region of interest" description="Disordered" evidence="1">
    <location>
        <begin position="70"/>
        <end position="99"/>
    </location>
</feature>
<feature type="transmembrane region" description="Helical" evidence="2">
    <location>
        <begin position="46"/>
        <end position="65"/>
    </location>
</feature>
<comment type="caution">
    <text evidence="3">The sequence shown here is derived from an EMBL/GenBank/DDBJ whole genome shotgun (WGS) entry which is preliminary data.</text>
</comment>
<name>A0ABP8WXM6_9PSEU</name>
<keyword evidence="2" id="KW-1133">Transmembrane helix</keyword>
<feature type="transmembrane region" description="Helical" evidence="2">
    <location>
        <begin position="20"/>
        <end position="40"/>
    </location>
</feature>
<dbReference type="EMBL" id="BAABIC010000012">
    <property type="protein sequence ID" value="GAA4696388.1"/>
    <property type="molecule type" value="Genomic_DNA"/>
</dbReference>